<protein>
    <recommendedName>
        <fullName evidence="3">N-acetyltransferase domain-containing protein</fullName>
    </recommendedName>
</protein>
<accession>X8J8J6</accession>
<evidence type="ECO:0000313" key="1">
    <source>
        <dbReference type="EMBL" id="EUC59969.1"/>
    </source>
</evidence>
<name>X8J8J6_9FIRM</name>
<dbReference type="EMBL" id="JALU01000002">
    <property type="protein sequence ID" value="EUC59969.1"/>
    <property type="molecule type" value="Genomic_DNA"/>
</dbReference>
<sequence length="483" mass="50226">MKNKYIIRPREAHDDSEFIDLRRKVFGDDKEFIDFFDSCFQDDYLDLVIIESLDDKEVLQAALTQFNMGQLVVPAWKQSSLDGKQIEISYAICTDKIARGKGYGSHITVYARELAESSRKLSMLSPAEPSLIDFYAPLGYREFMYAEQGVVAADLAAAQCEIRDILAASSAVASCAESDTLTASCAAAGCAAASCAESDTLTASCAAAGCAAASCAESDTLTVSCAAAGCAESDTLTVSCAEANSDDTDGNILPVSDDWIIKFENITPEKYNCYREAILAERAHIKLSEGALRFVAGSAAGAGCAGLLLVSAVRCAGSADGAQRTARAEAAHTAHVATAAEAAADGAQGAARNEVGFAVNRAARDEAATSVNRASSADVGLDTGDALPLAIAACETGEVPGSLFASELLTFSEVGGDKELGTAIAKALAARSGKHSCEYMMPGIAGSKSTAALGLLAADDDDLTEIYGGEQGEYLPYMGFTFG</sequence>
<gene>
    <name evidence="1" type="ORF">HMPREF0581_0922</name>
</gene>
<dbReference type="Proteomes" id="UP000022645">
    <property type="component" value="Unassembled WGS sequence"/>
</dbReference>
<dbReference type="RefSeq" id="WP_036379315.1">
    <property type="nucleotide sequence ID" value="NZ_JALU01000002.1"/>
</dbReference>
<dbReference type="SUPFAM" id="SSF55729">
    <property type="entry name" value="Acyl-CoA N-acyltransferases (Nat)"/>
    <property type="match status" value="1"/>
</dbReference>
<evidence type="ECO:0000313" key="2">
    <source>
        <dbReference type="Proteomes" id="UP000022645"/>
    </source>
</evidence>
<comment type="caution">
    <text evidence="1">The sequence shown here is derived from an EMBL/GenBank/DDBJ whole genome shotgun (WGS) entry which is preliminary data.</text>
</comment>
<dbReference type="InterPro" id="IPR016181">
    <property type="entry name" value="Acyl_CoA_acyltransferase"/>
</dbReference>
<reference evidence="1 2" key="1">
    <citation type="submission" date="2014-01" db="EMBL/GenBank/DDBJ databases">
        <authorList>
            <person name="Durkin A.S."/>
            <person name="McCorrison J."/>
            <person name="Torralba M."/>
            <person name="Gillis M."/>
            <person name="Haft D.H."/>
            <person name="Methe B."/>
            <person name="Sutton G."/>
            <person name="Nelson K.E."/>
        </authorList>
    </citation>
    <scope>NUCLEOTIDE SEQUENCE [LARGE SCALE GENOMIC DNA]</scope>
    <source>
        <strain evidence="1 2">ATCC 33093</strain>
    </source>
</reference>
<organism evidence="1 2">
    <name type="scientific">Mogibacterium timidum ATCC 33093</name>
    <dbReference type="NCBI Taxonomy" id="1401079"/>
    <lineage>
        <taxon>Bacteria</taxon>
        <taxon>Bacillati</taxon>
        <taxon>Bacillota</taxon>
        <taxon>Clostridia</taxon>
        <taxon>Peptostreptococcales</taxon>
        <taxon>Anaerovoracaceae</taxon>
        <taxon>Mogibacterium</taxon>
    </lineage>
</organism>
<dbReference type="AlphaFoldDB" id="X8J8J6"/>
<dbReference type="Gene3D" id="3.40.630.30">
    <property type="match status" value="1"/>
</dbReference>
<evidence type="ECO:0008006" key="3">
    <source>
        <dbReference type="Google" id="ProtNLM"/>
    </source>
</evidence>
<proteinExistence type="predicted"/>